<dbReference type="GO" id="GO:0003723">
    <property type="term" value="F:RNA binding"/>
    <property type="evidence" value="ECO:0007669"/>
    <property type="project" value="UniProtKB-KW"/>
</dbReference>
<dbReference type="GO" id="GO:0000395">
    <property type="term" value="P:mRNA 5'-splice site recognition"/>
    <property type="evidence" value="ECO:0007669"/>
    <property type="project" value="TreeGrafter"/>
</dbReference>
<feature type="region of interest" description="Disordered" evidence="7">
    <location>
        <begin position="1"/>
        <end position="47"/>
    </location>
</feature>
<name>A0A077X061_9FUNG</name>
<keyword evidence="4" id="KW-0805">Transcription regulation</keyword>
<evidence type="ECO:0000313" key="9">
    <source>
        <dbReference type="EMBL" id="CDS12588.1"/>
    </source>
</evidence>
<dbReference type="SMART" id="SM00648">
    <property type="entry name" value="SWAP"/>
    <property type="match status" value="2"/>
</dbReference>
<dbReference type="InterPro" id="IPR019147">
    <property type="entry name" value="SWAP_N_domain"/>
</dbReference>
<evidence type="ECO:0000256" key="2">
    <source>
        <dbReference type="ARBA" id="ARBA00022737"/>
    </source>
</evidence>
<reference evidence="9" key="1">
    <citation type="journal article" date="2014" name="Genome Announc.">
        <title>De novo whole-genome sequence and genome annotation of Lichtheimia ramosa.</title>
        <authorList>
            <person name="Linde J."/>
            <person name="Schwartze V."/>
            <person name="Binder U."/>
            <person name="Lass-Florl C."/>
            <person name="Voigt K."/>
            <person name="Horn F."/>
        </authorList>
    </citation>
    <scope>NUCLEOTIDE SEQUENCE</scope>
    <source>
        <strain evidence="9">JMRC FSU:6197</strain>
    </source>
</reference>
<evidence type="ECO:0000259" key="8">
    <source>
        <dbReference type="PROSITE" id="PS50128"/>
    </source>
</evidence>
<dbReference type="Pfam" id="PF01805">
    <property type="entry name" value="Surp"/>
    <property type="match status" value="2"/>
</dbReference>
<keyword evidence="5" id="KW-0804">Transcription</keyword>
<proteinExistence type="predicted"/>
<feature type="domain" description="SURP motif" evidence="8">
    <location>
        <begin position="279"/>
        <end position="321"/>
    </location>
</feature>
<dbReference type="InterPro" id="IPR040397">
    <property type="entry name" value="SWAP"/>
</dbReference>
<dbReference type="Gene3D" id="1.10.10.790">
    <property type="entry name" value="Surp module"/>
    <property type="match status" value="2"/>
</dbReference>
<feature type="domain" description="SURP motif" evidence="8">
    <location>
        <begin position="194"/>
        <end position="238"/>
    </location>
</feature>
<dbReference type="Pfam" id="PF09750">
    <property type="entry name" value="DRY_EERY"/>
    <property type="match status" value="1"/>
</dbReference>
<keyword evidence="1" id="KW-0507">mRNA processing</keyword>
<keyword evidence="2" id="KW-0677">Repeat</keyword>
<evidence type="ECO:0000256" key="1">
    <source>
        <dbReference type="ARBA" id="ARBA00022664"/>
    </source>
</evidence>
<dbReference type="PROSITE" id="PS50128">
    <property type="entry name" value="SURP"/>
    <property type="match status" value="2"/>
</dbReference>
<dbReference type="SMART" id="SM01141">
    <property type="entry name" value="DRY_EERY"/>
    <property type="match status" value="1"/>
</dbReference>
<dbReference type="SUPFAM" id="SSF109905">
    <property type="entry name" value="Surp module (SWAP domain)"/>
    <property type="match status" value="2"/>
</dbReference>
<dbReference type="InterPro" id="IPR000061">
    <property type="entry name" value="Surp"/>
</dbReference>
<dbReference type="EMBL" id="LK023368">
    <property type="protein sequence ID" value="CDS12588.1"/>
    <property type="molecule type" value="Genomic_DNA"/>
</dbReference>
<evidence type="ECO:0000256" key="4">
    <source>
        <dbReference type="ARBA" id="ARBA00023015"/>
    </source>
</evidence>
<evidence type="ECO:0000256" key="7">
    <source>
        <dbReference type="SAM" id="MobiDB-lite"/>
    </source>
</evidence>
<dbReference type="OrthoDB" id="447637at2759"/>
<organism evidence="9">
    <name type="scientific">Lichtheimia ramosa</name>
    <dbReference type="NCBI Taxonomy" id="688394"/>
    <lineage>
        <taxon>Eukaryota</taxon>
        <taxon>Fungi</taxon>
        <taxon>Fungi incertae sedis</taxon>
        <taxon>Mucoromycota</taxon>
        <taxon>Mucoromycotina</taxon>
        <taxon>Mucoromycetes</taxon>
        <taxon>Mucorales</taxon>
        <taxon>Lichtheimiaceae</taxon>
        <taxon>Lichtheimia</taxon>
    </lineage>
</organism>
<feature type="region of interest" description="Disordered" evidence="7">
    <location>
        <begin position="253"/>
        <end position="275"/>
    </location>
</feature>
<accession>A0A077X061</accession>
<dbReference type="AlphaFoldDB" id="A0A077X061"/>
<keyword evidence="3" id="KW-0694">RNA-binding</keyword>
<evidence type="ECO:0000256" key="5">
    <source>
        <dbReference type="ARBA" id="ARBA00023163"/>
    </source>
</evidence>
<sequence>MAASRSDRPTMFSEQLLCESPNQDEPVRKRQRKEKKAEQQKEEEEELTAFGYEARIFNDKDTATKVEQGHYLLPWQSDDANSKMMLDRFDVRHLLESIPPRMPHRDFPKEPYPEIDHERYADLDSDEESLFDMSEDERDACVDEKRRKKQQQEEARNAFKYEYDSQSDLQRKLAAQYKTAADMTLPDTQEQADTIVATAKAAAASVNPKLFEIKTQARQGNNPLYAFLSQRHPLYRFYTHIIWLSSSGLGAYGDSSSSDSDDDDSNDQPTQPPDEIANVIQRTAQSVARAGKALETRIRQGHGQNPKFGFIHPGHEYNAYYKQQLELFQKNTK</sequence>
<keyword evidence="6" id="KW-0508">mRNA splicing</keyword>
<evidence type="ECO:0000256" key="3">
    <source>
        <dbReference type="ARBA" id="ARBA00022884"/>
    </source>
</evidence>
<dbReference type="InterPro" id="IPR035967">
    <property type="entry name" value="SWAP/Surp_sf"/>
</dbReference>
<gene>
    <name evidence="9" type="ORF">LRAMOSA04774</name>
</gene>
<dbReference type="PANTHER" id="PTHR13161:SF15">
    <property type="entry name" value="SPLICING FACTOR, SUPPRESSOR OF WHITE-APRICOT HOMOLOG"/>
    <property type="match status" value="1"/>
</dbReference>
<evidence type="ECO:0000256" key="6">
    <source>
        <dbReference type="ARBA" id="ARBA00023187"/>
    </source>
</evidence>
<dbReference type="PANTHER" id="PTHR13161">
    <property type="entry name" value="SPLICING FACTOR SUPPRESSOR OF WHITE APRICOT"/>
    <property type="match status" value="1"/>
</dbReference>
<protein>
    <recommendedName>
        <fullName evidence="8">SURP motif domain-containing protein</fullName>
    </recommendedName>
</protein>